<protein>
    <submittedName>
        <fullName evidence="4">Serpentine receptor class gamma</fullName>
    </submittedName>
</protein>
<feature type="transmembrane region" description="Helical" evidence="2">
    <location>
        <begin position="47"/>
        <end position="66"/>
    </location>
</feature>
<evidence type="ECO:0000313" key="4">
    <source>
        <dbReference type="WBParaSite" id="Hba_15869"/>
    </source>
</evidence>
<sequence>MVEEDIRIPNNENERLRSHVIVGLYIICMIIAVLVRENIKTSRLINRMFITFTILFVTALLFYIAYEAVNVNGIYLFLGFIFDAITAFPTTLIPLLIITGDEKLKHRIRQLISRATSNKISYEPRIHPVTDIEGNIVNIEILYAIIVTVCSKYVGCLPCLSTRRKHILISSIRPGSEVGNIMDIRLNPYARFMGK</sequence>
<dbReference type="WBParaSite" id="Hba_15869">
    <property type="protein sequence ID" value="Hba_15869"/>
    <property type="gene ID" value="Hba_15869"/>
</dbReference>
<name>A0A1I7XEV9_HETBA</name>
<keyword evidence="3" id="KW-1185">Reference proteome</keyword>
<proteinExistence type="inferred from homology"/>
<evidence type="ECO:0000313" key="3">
    <source>
        <dbReference type="Proteomes" id="UP000095283"/>
    </source>
</evidence>
<dbReference type="Pfam" id="PF03125">
    <property type="entry name" value="Sre"/>
    <property type="match status" value="1"/>
</dbReference>
<keyword evidence="2" id="KW-1133">Transmembrane helix</keyword>
<accession>A0A1I7XEV9</accession>
<keyword evidence="2" id="KW-0472">Membrane</keyword>
<reference evidence="4" key="1">
    <citation type="submission" date="2016-11" db="UniProtKB">
        <authorList>
            <consortium name="WormBaseParasite"/>
        </authorList>
    </citation>
    <scope>IDENTIFICATION</scope>
</reference>
<dbReference type="GO" id="GO:0007606">
    <property type="term" value="P:sensory perception of chemical stimulus"/>
    <property type="evidence" value="ECO:0007669"/>
    <property type="project" value="InterPro"/>
</dbReference>
<feature type="transmembrane region" description="Helical" evidence="2">
    <location>
        <begin position="16"/>
        <end position="35"/>
    </location>
</feature>
<dbReference type="GO" id="GO:0016020">
    <property type="term" value="C:membrane"/>
    <property type="evidence" value="ECO:0007669"/>
    <property type="project" value="InterPro"/>
</dbReference>
<evidence type="ECO:0000256" key="2">
    <source>
        <dbReference type="SAM" id="Phobius"/>
    </source>
</evidence>
<dbReference type="AlphaFoldDB" id="A0A1I7XEV9"/>
<feature type="transmembrane region" description="Helical" evidence="2">
    <location>
        <begin position="72"/>
        <end position="99"/>
    </location>
</feature>
<evidence type="ECO:0000256" key="1">
    <source>
        <dbReference type="ARBA" id="ARBA00006803"/>
    </source>
</evidence>
<organism evidence="3 4">
    <name type="scientific">Heterorhabditis bacteriophora</name>
    <name type="common">Entomopathogenic nematode worm</name>
    <dbReference type="NCBI Taxonomy" id="37862"/>
    <lineage>
        <taxon>Eukaryota</taxon>
        <taxon>Metazoa</taxon>
        <taxon>Ecdysozoa</taxon>
        <taxon>Nematoda</taxon>
        <taxon>Chromadorea</taxon>
        <taxon>Rhabditida</taxon>
        <taxon>Rhabditina</taxon>
        <taxon>Rhabditomorpha</taxon>
        <taxon>Strongyloidea</taxon>
        <taxon>Heterorhabditidae</taxon>
        <taxon>Heterorhabditis</taxon>
    </lineage>
</organism>
<dbReference type="InterPro" id="IPR004151">
    <property type="entry name" value="7TM_GPCR_serpentine_rcpt_Sre"/>
</dbReference>
<dbReference type="Proteomes" id="UP000095283">
    <property type="component" value="Unplaced"/>
</dbReference>
<comment type="similarity">
    <text evidence="1">Belongs to the nematode receptor-like protein sre family.</text>
</comment>
<keyword evidence="2" id="KW-0812">Transmembrane</keyword>